<gene>
    <name evidence="1" type="ORF">GCM10010246_57830</name>
</gene>
<organism evidence="1 2">
    <name type="scientific">Streptomyces cuspidosporus</name>
    <dbReference type="NCBI Taxonomy" id="66882"/>
    <lineage>
        <taxon>Bacteria</taxon>
        <taxon>Bacillati</taxon>
        <taxon>Actinomycetota</taxon>
        <taxon>Actinomycetes</taxon>
        <taxon>Kitasatosporales</taxon>
        <taxon>Streptomycetaceae</taxon>
        <taxon>Streptomyces</taxon>
    </lineage>
</organism>
<name>A0ABP5TRZ5_9ACTN</name>
<evidence type="ECO:0000313" key="1">
    <source>
        <dbReference type="EMBL" id="GAA2360046.1"/>
    </source>
</evidence>
<accession>A0ABP5TRZ5</accession>
<reference evidence="2" key="1">
    <citation type="journal article" date="2019" name="Int. J. Syst. Evol. Microbiol.">
        <title>The Global Catalogue of Microorganisms (GCM) 10K type strain sequencing project: providing services to taxonomists for standard genome sequencing and annotation.</title>
        <authorList>
            <consortium name="The Broad Institute Genomics Platform"/>
            <consortium name="The Broad Institute Genome Sequencing Center for Infectious Disease"/>
            <person name="Wu L."/>
            <person name="Ma J."/>
        </authorList>
    </citation>
    <scope>NUCLEOTIDE SEQUENCE [LARGE SCALE GENOMIC DNA]</scope>
    <source>
        <strain evidence="2">JCM 4316</strain>
    </source>
</reference>
<proteinExistence type="predicted"/>
<evidence type="ECO:0008006" key="3">
    <source>
        <dbReference type="Google" id="ProtNLM"/>
    </source>
</evidence>
<keyword evidence="2" id="KW-1185">Reference proteome</keyword>
<evidence type="ECO:0000313" key="2">
    <source>
        <dbReference type="Proteomes" id="UP001500253"/>
    </source>
</evidence>
<comment type="caution">
    <text evidence="1">The sequence shown here is derived from an EMBL/GenBank/DDBJ whole genome shotgun (WGS) entry which is preliminary data.</text>
</comment>
<dbReference type="Proteomes" id="UP001500253">
    <property type="component" value="Unassembled WGS sequence"/>
</dbReference>
<protein>
    <recommendedName>
        <fullName evidence="3">ANTAR domain-containing protein</fullName>
    </recommendedName>
</protein>
<dbReference type="EMBL" id="BAAASD010000030">
    <property type="protein sequence ID" value="GAA2360046.1"/>
    <property type="molecule type" value="Genomic_DNA"/>
</dbReference>
<sequence>MNPAERVDQDDVLRARSILLGSGYLSVDRQVEAYRVLAEVSPMAYLPKLAEALVGLRRGPLVR</sequence>